<protein>
    <submittedName>
        <fullName evidence="1">Uncharacterized protein</fullName>
    </submittedName>
</protein>
<dbReference type="AlphaFoldDB" id="A0A9P5PD78"/>
<evidence type="ECO:0000313" key="2">
    <source>
        <dbReference type="Proteomes" id="UP000772434"/>
    </source>
</evidence>
<gene>
    <name evidence="1" type="ORF">BDP27DRAFT_1369772</name>
</gene>
<keyword evidence="2" id="KW-1185">Reference proteome</keyword>
<dbReference type="Proteomes" id="UP000772434">
    <property type="component" value="Unassembled WGS sequence"/>
</dbReference>
<evidence type="ECO:0000313" key="1">
    <source>
        <dbReference type="EMBL" id="KAF9061288.1"/>
    </source>
</evidence>
<organism evidence="1 2">
    <name type="scientific">Rhodocollybia butyracea</name>
    <dbReference type="NCBI Taxonomy" id="206335"/>
    <lineage>
        <taxon>Eukaryota</taxon>
        <taxon>Fungi</taxon>
        <taxon>Dikarya</taxon>
        <taxon>Basidiomycota</taxon>
        <taxon>Agaricomycotina</taxon>
        <taxon>Agaricomycetes</taxon>
        <taxon>Agaricomycetidae</taxon>
        <taxon>Agaricales</taxon>
        <taxon>Marasmiineae</taxon>
        <taxon>Omphalotaceae</taxon>
        <taxon>Rhodocollybia</taxon>
    </lineage>
</organism>
<reference evidence="1" key="1">
    <citation type="submission" date="2020-11" db="EMBL/GenBank/DDBJ databases">
        <authorList>
            <consortium name="DOE Joint Genome Institute"/>
            <person name="Ahrendt S."/>
            <person name="Riley R."/>
            <person name="Andreopoulos W."/>
            <person name="Labutti K."/>
            <person name="Pangilinan J."/>
            <person name="Ruiz-Duenas F.J."/>
            <person name="Barrasa J.M."/>
            <person name="Sanchez-Garcia M."/>
            <person name="Camarero S."/>
            <person name="Miyauchi S."/>
            <person name="Serrano A."/>
            <person name="Linde D."/>
            <person name="Babiker R."/>
            <person name="Drula E."/>
            <person name="Ayuso-Fernandez I."/>
            <person name="Pacheco R."/>
            <person name="Padilla G."/>
            <person name="Ferreira P."/>
            <person name="Barriuso J."/>
            <person name="Kellner H."/>
            <person name="Castanera R."/>
            <person name="Alfaro M."/>
            <person name="Ramirez L."/>
            <person name="Pisabarro A.G."/>
            <person name="Kuo A."/>
            <person name="Tritt A."/>
            <person name="Lipzen A."/>
            <person name="He G."/>
            <person name="Yan M."/>
            <person name="Ng V."/>
            <person name="Cullen D."/>
            <person name="Martin F."/>
            <person name="Rosso M.-N."/>
            <person name="Henrissat B."/>
            <person name="Hibbett D."/>
            <person name="Martinez A.T."/>
            <person name="Grigoriev I.V."/>
        </authorList>
    </citation>
    <scope>NUCLEOTIDE SEQUENCE</scope>
    <source>
        <strain evidence="1">AH 40177</strain>
    </source>
</reference>
<accession>A0A9P5PD78</accession>
<name>A0A9P5PD78_9AGAR</name>
<dbReference type="EMBL" id="JADNRY010000207">
    <property type="protein sequence ID" value="KAF9061288.1"/>
    <property type="molecule type" value="Genomic_DNA"/>
</dbReference>
<sequence>MPLEFYQFLLILTFLHESTHMLTKYVFPKARIVRFAIIHDVFVEDDIAFEMEYLGGYLVFEWKQGNKHQNIQDDTKVFMRDPEADLDYEITLDCVERFMHGVYSGHPINLIELLREGLSSLLQVLEAFH</sequence>
<proteinExistence type="predicted"/>
<comment type="caution">
    <text evidence="1">The sequence shown here is derived from an EMBL/GenBank/DDBJ whole genome shotgun (WGS) entry which is preliminary data.</text>
</comment>